<dbReference type="PANTHER" id="PTHR22741">
    <property type="entry name" value="P140CAP/SNIP-RELATED"/>
    <property type="match status" value="1"/>
</dbReference>
<feature type="domain" description="Aip3p/Bud6 N-terminal" evidence="3">
    <location>
        <begin position="364"/>
        <end position="472"/>
    </location>
</feature>
<feature type="region of interest" description="Disordered" evidence="1">
    <location>
        <begin position="481"/>
        <end position="513"/>
    </location>
</feature>
<dbReference type="EMBL" id="JAYKXP010000098">
    <property type="protein sequence ID" value="KAK7027273.1"/>
    <property type="molecule type" value="Genomic_DNA"/>
</dbReference>
<feature type="domain" description="DUF3295" evidence="2">
    <location>
        <begin position="572"/>
        <end position="636"/>
    </location>
</feature>
<comment type="caution">
    <text evidence="4">The sequence shown here is derived from an EMBL/GenBank/DDBJ whole genome shotgun (WGS) entry which is preliminary data.</text>
</comment>
<feature type="region of interest" description="Disordered" evidence="1">
    <location>
        <begin position="1004"/>
        <end position="1026"/>
    </location>
</feature>
<feature type="compositionally biased region" description="Basic and acidic residues" evidence="1">
    <location>
        <begin position="492"/>
        <end position="505"/>
    </location>
</feature>
<dbReference type="InterPro" id="IPR051825">
    <property type="entry name" value="SRCIN1"/>
</dbReference>
<organism evidence="4 5">
    <name type="scientific">Paramarasmius palmivorus</name>
    <dbReference type="NCBI Taxonomy" id="297713"/>
    <lineage>
        <taxon>Eukaryota</taxon>
        <taxon>Fungi</taxon>
        <taxon>Dikarya</taxon>
        <taxon>Basidiomycota</taxon>
        <taxon>Agaricomycotina</taxon>
        <taxon>Agaricomycetes</taxon>
        <taxon>Agaricomycetidae</taxon>
        <taxon>Agaricales</taxon>
        <taxon>Marasmiineae</taxon>
        <taxon>Marasmiaceae</taxon>
        <taxon>Paramarasmius</taxon>
    </lineage>
</organism>
<dbReference type="GO" id="GO:0030010">
    <property type="term" value="P:establishment of cell polarity"/>
    <property type="evidence" value="ECO:0007669"/>
    <property type="project" value="TreeGrafter"/>
</dbReference>
<dbReference type="GO" id="GO:0051286">
    <property type="term" value="C:cell tip"/>
    <property type="evidence" value="ECO:0007669"/>
    <property type="project" value="TreeGrafter"/>
</dbReference>
<dbReference type="Pfam" id="PF23153">
    <property type="entry name" value="Aip3p_Bud6_N"/>
    <property type="match status" value="1"/>
</dbReference>
<evidence type="ECO:0000259" key="3">
    <source>
        <dbReference type="Pfam" id="PF23153"/>
    </source>
</evidence>
<evidence type="ECO:0000256" key="1">
    <source>
        <dbReference type="SAM" id="MobiDB-lite"/>
    </source>
</evidence>
<sequence>MPNPPGKLNPTRKHTPEYAMRDRDTRETASLSSIWSRCRNGDLDEEESKGRGELPVSMTENLNSCLALNPSEPASGQDFMEVYVNPQVPDVHSNDSESFADYIRRTDEDFYTTFPSARPRPPECQWFFPPAIPQRFLHVKASPSITSSWCPPSDIPKASAEIFTDFGDRRNLNSADTGIHRAWLQSNINLSWIHGGNGTIYTTSNGGDHLQTNNGSTIHDNNGISVGNDLVAQQQRHFTLESAQQGSSSISGSPAQISPARYRAHSVVPAETIKGQSPPPEPPPEPIIALSPGPLAHTTTTICHERLSYYWSLSWKDCLIFVLLTVLSILCPEMASSSTIFSPTSSSFKRNPQPSSKQFNLTVESVVTKLLVSVKQLLEALTDWSNLKVDENYVSDVYVRLGSNLNAAVVAFGAFDIDISELLSVPDDLRNVLEQCLSQDANAENLELYLPAIRGIITNLLQDLRRQQAIYRRIASDHRYRSSGQATQQIMESREDSPSSRRRDGASVGDAEETLVSFKETDWRMKTGSGNNPRIEYENRQVEDVDAKQDMVDIAKEILASLRQISCDTQQPSPQDDLRATETTTTSIPLGYPYNLPPVPPPSSPRTTRRLILRKELPESLRSNLLWSRQLSQAEMKSHQRRSLEKEGIYLHPLEPSTHVVALASVRHLPDVVQLNAKKQSHDGVAGIAAAPAYCDACSPVLVDKGLPGEHTRRSSSTEFGDAHLHDIGGTLGDMYDFCLNCSRDLRSVSTKSLHSTNSGDTSGILLTLSRLNTFTGSDTARGSINAEVSLAEDAWNKSLPKAHHHEHKPTCMGDEDTGTLYGLSSKHHNHRTACHGLGNLNIHDTSSGVRVEQEYKQKAPADYVLPQYLSPNHRFLRHERRPAGSYFCGTVTSTARLRKENHTSTCFAGVGRMEEDPHIRYPSLIHEVAHPQYNRRSSASSDRFGDPRFQEASCRPFNFSARVYIEWQRDPIDPRAGIQCAWLQFIVNLSWIRGGNGTIYTTSNGGNNPQTNNGSIIHDNSGIPAGNDLVIQQQEHYTSESSEQVPSTSRPAAQIYSVHYGADSAVPPETAKGQSPPPEPPPESMTASQVPFATTNSAKLLAHSTTASHERVSHHCVSSKFISQLIRSHM</sequence>
<accession>A0AAW0BN07</accession>
<keyword evidence="5" id="KW-1185">Reference proteome</keyword>
<feature type="region of interest" description="Disordered" evidence="1">
    <location>
        <begin position="568"/>
        <end position="606"/>
    </location>
</feature>
<feature type="compositionally biased region" description="Pro residues" evidence="1">
    <location>
        <begin position="595"/>
        <end position="604"/>
    </location>
</feature>
<protein>
    <submittedName>
        <fullName evidence="4">Bud site selection protein 6</fullName>
    </submittedName>
</protein>
<feature type="compositionally biased region" description="Polar residues" evidence="1">
    <location>
        <begin position="482"/>
        <end position="491"/>
    </location>
</feature>
<evidence type="ECO:0000259" key="2">
    <source>
        <dbReference type="Pfam" id="PF11702"/>
    </source>
</evidence>
<feature type="compositionally biased region" description="Basic and acidic residues" evidence="1">
    <location>
        <begin position="14"/>
        <end position="27"/>
    </location>
</feature>
<evidence type="ECO:0000313" key="4">
    <source>
        <dbReference type="EMBL" id="KAK7027273.1"/>
    </source>
</evidence>
<dbReference type="Proteomes" id="UP001383192">
    <property type="component" value="Unassembled WGS sequence"/>
</dbReference>
<feature type="region of interest" description="Disordered" evidence="1">
    <location>
        <begin position="1"/>
        <end position="33"/>
    </location>
</feature>
<proteinExistence type="predicted"/>
<dbReference type="InterPro" id="IPR056279">
    <property type="entry name" value="Aip3p_Bud6_N"/>
</dbReference>
<feature type="compositionally biased region" description="Polar residues" evidence="1">
    <location>
        <begin position="1004"/>
        <end position="1016"/>
    </location>
</feature>
<feature type="region of interest" description="Disordered" evidence="1">
    <location>
        <begin position="1065"/>
        <end position="1089"/>
    </location>
</feature>
<dbReference type="PANTHER" id="PTHR22741:SF10">
    <property type="entry name" value="COILED-COIL DOMAIN-CONTAINING PROTEIN CG32809"/>
    <property type="match status" value="1"/>
</dbReference>
<dbReference type="AlphaFoldDB" id="A0AAW0BN07"/>
<name>A0AAW0BN07_9AGAR</name>
<evidence type="ECO:0000313" key="5">
    <source>
        <dbReference type="Proteomes" id="UP001383192"/>
    </source>
</evidence>
<reference evidence="4 5" key="1">
    <citation type="submission" date="2024-01" db="EMBL/GenBank/DDBJ databases">
        <title>A draft genome for a cacao thread blight-causing isolate of Paramarasmius palmivorus.</title>
        <authorList>
            <person name="Baruah I.K."/>
            <person name="Bukari Y."/>
            <person name="Amoako-Attah I."/>
            <person name="Meinhardt L.W."/>
            <person name="Bailey B.A."/>
            <person name="Cohen S.P."/>
        </authorList>
    </citation>
    <scope>NUCLEOTIDE SEQUENCE [LARGE SCALE GENOMIC DNA]</scope>
    <source>
        <strain evidence="4 5">GH-12</strain>
    </source>
</reference>
<dbReference type="InterPro" id="IPR021711">
    <property type="entry name" value="DUF3295"/>
</dbReference>
<gene>
    <name evidence="4" type="primary">BUD6_2</name>
    <name evidence="4" type="ORF">VNI00_015362</name>
</gene>
<dbReference type="GO" id="GO:0005737">
    <property type="term" value="C:cytoplasm"/>
    <property type="evidence" value="ECO:0007669"/>
    <property type="project" value="TreeGrafter"/>
</dbReference>
<dbReference type="Pfam" id="PF11702">
    <property type="entry name" value="DUF3295"/>
    <property type="match status" value="1"/>
</dbReference>